<dbReference type="EMBL" id="ML002228">
    <property type="protein sequence ID" value="RKP40062.1"/>
    <property type="molecule type" value="Genomic_DNA"/>
</dbReference>
<dbReference type="InterPro" id="IPR036908">
    <property type="entry name" value="RlpA-like_sf"/>
</dbReference>
<organism evidence="2 3">
    <name type="scientific">Dimargaris cristalligena</name>
    <dbReference type="NCBI Taxonomy" id="215637"/>
    <lineage>
        <taxon>Eukaryota</taxon>
        <taxon>Fungi</taxon>
        <taxon>Fungi incertae sedis</taxon>
        <taxon>Zoopagomycota</taxon>
        <taxon>Kickxellomycotina</taxon>
        <taxon>Dimargaritomycetes</taxon>
        <taxon>Dimargaritales</taxon>
        <taxon>Dimargaritaceae</taxon>
        <taxon>Dimargaris</taxon>
    </lineage>
</organism>
<feature type="signal peptide" evidence="1">
    <location>
        <begin position="1"/>
        <end position="16"/>
    </location>
</feature>
<dbReference type="Proteomes" id="UP000268162">
    <property type="component" value="Unassembled WGS sequence"/>
</dbReference>
<dbReference type="OrthoDB" id="5561496at2759"/>
<dbReference type="Gene3D" id="2.40.40.10">
    <property type="entry name" value="RlpA-like domain"/>
    <property type="match status" value="1"/>
</dbReference>
<protein>
    <recommendedName>
        <fullName evidence="4">RlpA-like double-psi beta-barrel-protein domain-containing protein-containing protein</fullName>
    </recommendedName>
</protein>
<evidence type="ECO:0000313" key="3">
    <source>
        <dbReference type="Proteomes" id="UP000268162"/>
    </source>
</evidence>
<sequence>MLPNLLLATLAVVVLSACSTFASLSGNQVITPHNWVIMHDQLANNPPACEMPYAELRLERITAVQGLVKGSMCGKCIKVANAADPQKSMYVLVVDMGGRGLDVSTVAYKQIFGQDTDPASAVWTEAPDSACAGVWNKRRSSTINTRRR</sequence>
<feature type="chain" id="PRO_5021010503" description="RlpA-like double-psi beta-barrel-protein domain-containing protein-containing protein" evidence="1">
    <location>
        <begin position="17"/>
        <end position="148"/>
    </location>
</feature>
<dbReference type="SUPFAM" id="SSF50685">
    <property type="entry name" value="Barwin-like endoglucanases"/>
    <property type="match status" value="1"/>
</dbReference>
<evidence type="ECO:0000256" key="1">
    <source>
        <dbReference type="SAM" id="SignalP"/>
    </source>
</evidence>
<accession>A0A4Q0A3S7</accession>
<dbReference type="AlphaFoldDB" id="A0A4Q0A3S7"/>
<name>A0A4Q0A3S7_9FUNG</name>
<keyword evidence="1" id="KW-0732">Signal</keyword>
<proteinExistence type="predicted"/>
<gene>
    <name evidence="2" type="ORF">BJ085DRAFT_37840</name>
</gene>
<reference evidence="3" key="1">
    <citation type="journal article" date="2018" name="Nat. Microbiol.">
        <title>Leveraging single-cell genomics to expand the fungal tree of life.</title>
        <authorList>
            <person name="Ahrendt S.R."/>
            <person name="Quandt C.A."/>
            <person name="Ciobanu D."/>
            <person name="Clum A."/>
            <person name="Salamov A."/>
            <person name="Andreopoulos B."/>
            <person name="Cheng J.F."/>
            <person name="Woyke T."/>
            <person name="Pelin A."/>
            <person name="Henrissat B."/>
            <person name="Reynolds N.K."/>
            <person name="Benny G.L."/>
            <person name="Smith M.E."/>
            <person name="James T.Y."/>
            <person name="Grigoriev I.V."/>
        </authorList>
    </citation>
    <scope>NUCLEOTIDE SEQUENCE [LARGE SCALE GENOMIC DNA]</scope>
    <source>
        <strain evidence="3">RSA 468</strain>
    </source>
</reference>
<evidence type="ECO:0000313" key="2">
    <source>
        <dbReference type="EMBL" id="RKP40062.1"/>
    </source>
</evidence>
<keyword evidence="3" id="KW-1185">Reference proteome</keyword>
<evidence type="ECO:0008006" key="4">
    <source>
        <dbReference type="Google" id="ProtNLM"/>
    </source>
</evidence>